<feature type="binding site" evidence="8">
    <location>
        <position position="319"/>
    </location>
    <ligand>
        <name>Ca(2+)</name>
        <dbReference type="ChEBI" id="CHEBI:29108"/>
        <label>2</label>
    </ligand>
</feature>
<dbReference type="Gene3D" id="1.10.520.10">
    <property type="match status" value="1"/>
</dbReference>
<feature type="site" description="Transition state stabilizer" evidence="9">
    <location>
        <position position="133"/>
    </location>
</feature>
<name>A0A388JM62_CHABU</name>
<keyword evidence="3" id="KW-0349">Heme</keyword>
<dbReference type="OMA" id="CDSFDER"/>
<organism evidence="15 16">
    <name type="scientific">Chara braunii</name>
    <name type="common">Braun's stonewort</name>
    <dbReference type="NCBI Taxonomy" id="69332"/>
    <lineage>
        <taxon>Eukaryota</taxon>
        <taxon>Viridiplantae</taxon>
        <taxon>Streptophyta</taxon>
        <taxon>Charophyceae</taxon>
        <taxon>Charales</taxon>
        <taxon>Characeae</taxon>
        <taxon>Chara</taxon>
    </lineage>
</organism>
<dbReference type="OrthoDB" id="2113341at2759"/>
<comment type="cofactor">
    <cofactor evidence="8">
        <name>Ca(2+)</name>
        <dbReference type="ChEBI" id="CHEBI:29108"/>
    </cofactor>
    <text evidence="8">Binds 2 calcium ions per subunit.</text>
</comment>
<dbReference type="InterPro" id="IPR010255">
    <property type="entry name" value="Haem_peroxidase_sf"/>
</dbReference>
<dbReference type="PROSITE" id="PS50873">
    <property type="entry name" value="PEROXIDASE_4"/>
    <property type="match status" value="1"/>
</dbReference>
<feature type="binding site" evidence="8">
    <location>
        <position position="149"/>
    </location>
    <ligand>
        <name>Ca(2+)</name>
        <dbReference type="ChEBI" id="CHEBI:29108"/>
        <label>1</label>
    </ligand>
</feature>
<gene>
    <name evidence="15" type="primary">Prx09</name>
    <name evidence="15" type="ORF">CBR_g24240</name>
</gene>
<feature type="disulfide bond" evidence="10">
    <location>
        <begin position="272"/>
        <end position="306"/>
    </location>
</feature>
<comment type="similarity">
    <text evidence="11">Belongs to the peroxidase family.</text>
</comment>
<keyword evidence="13" id="KW-0732">Signal</keyword>
<evidence type="ECO:0000256" key="3">
    <source>
        <dbReference type="ARBA" id="ARBA00022617"/>
    </source>
</evidence>
<evidence type="ECO:0000256" key="7">
    <source>
        <dbReference type="PIRSR" id="PIRSR600823-2"/>
    </source>
</evidence>
<feature type="chain" id="PRO_5017219693" evidence="13">
    <location>
        <begin position="35"/>
        <end position="435"/>
    </location>
</feature>
<comment type="catalytic activity">
    <reaction evidence="1">
        <text>2 a phenolic donor + H2O2 = 2 a phenolic radical donor + 2 H2O</text>
        <dbReference type="Rhea" id="RHEA:56136"/>
        <dbReference type="ChEBI" id="CHEBI:15377"/>
        <dbReference type="ChEBI" id="CHEBI:16240"/>
        <dbReference type="ChEBI" id="CHEBI:139520"/>
        <dbReference type="ChEBI" id="CHEBI:139521"/>
        <dbReference type="EC" id="1.11.1.7"/>
    </reaction>
</comment>
<feature type="signal peptide" evidence="13">
    <location>
        <begin position="1"/>
        <end position="34"/>
    </location>
</feature>
<feature type="active site" description="Proton acceptor" evidence="6">
    <location>
        <position position="137"/>
    </location>
</feature>
<protein>
    <submittedName>
        <fullName evidence="15">Class III Peroxidase</fullName>
    </submittedName>
</protein>
<evidence type="ECO:0000313" key="15">
    <source>
        <dbReference type="EMBL" id="GBG58888.1"/>
    </source>
</evidence>
<keyword evidence="5 8" id="KW-0408">Iron</keyword>
<evidence type="ECO:0000256" key="6">
    <source>
        <dbReference type="PIRSR" id="PIRSR600823-1"/>
    </source>
</evidence>
<feature type="disulfide bond" evidence="10">
    <location>
        <begin position="139"/>
        <end position="146"/>
    </location>
</feature>
<evidence type="ECO:0000256" key="5">
    <source>
        <dbReference type="ARBA" id="ARBA00023004"/>
    </source>
</evidence>
<dbReference type="GO" id="GO:0140825">
    <property type="term" value="F:lactoperoxidase activity"/>
    <property type="evidence" value="ECO:0007669"/>
    <property type="project" value="UniProtKB-EC"/>
</dbReference>
<dbReference type="PANTHER" id="PTHR31517:SF81">
    <property type="entry name" value="PEROXIDASE"/>
    <property type="match status" value="1"/>
</dbReference>
<dbReference type="PRINTS" id="PR00461">
    <property type="entry name" value="PLPEROXIDASE"/>
</dbReference>
<dbReference type="PANTHER" id="PTHR31517">
    <property type="match status" value="1"/>
</dbReference>
<keyword evidence="8" id="KW-0106">Calcium</keyword>
<evidence type="ECO:0000256" key="11">
    <source>
        <dbReference type="RuleBase" id="RU004241"/>
    </source>
</evidence>
<keyword evidence="2 15" id="KW-0560">Oxidoreductase</keyword>
<dbReference type="SUPFAM" id="SSF48113">
    <property type="entry name" value="Heme-dependent peroxidases"/>
    <property type="match status" value="1"/>
</dbReference>
<evidence type="ECO:0000313" key="16">
    <source>
        <dbReference type="Proteomes" id="UP000265515"/>
    </source>
</evidence>
<dbReference type="Gene3D" id="1.10.420.10">
    <property type="entry name" value="Peroxidase, domain 2"/>
    <property type="match status" value="1"/>
</dbReference>
<feature type="binding site" evidence="8">
    <location>
        <position position="324"/>
    </location>
    <ligand>
        <name>Ca(2+)</name>
        <dbReference type="ChEBI" id="CHEBI:29108"/>
        <label>2</label>
    </ligand>
</feature>
<evidence type="ECO:0000256" key="10">
    <source>
        <dbReference type="PIRSR" id="PIRSR600823-5"/>
    </source>
</evidence>
<dbReference type="GO" id="GO:0020037">
    <property type="term" value="F:heme binding"/>
    <property type="evidence" value="ECO:0007669"/>
    <property type="project" value="InterPro"/>
</dbReference>
<dbReference type="InterPro" id="IPR002016">
    <property type="entry name" value="Haem_peroxidase"/>
</dbReference>
<comment type="caution">
    <text evidence="15">The sequence shown here is derived from an EMBL/GenBank/DDBJ whole genome shotgun (WGS) entry which is preliminary data.</text>
</comment>
<dbReference type="AlphaFoldDB" id="A0A388JM62"/>
<dbReference type="PRINTS" id="PR00458">
    <property type="entry name" value="PEROXIDASE"/>
</dbReference>
<proteinExistence type="inferred from homology"/>
<keyword evidence="10" id="KW-1015">Disulfide bond</keyword>
<feature type="binding site" evidence="8">
    <location>
        <position position="155"/>
    </location>
    <ligand>
        <name>Ca(2+)</name>
        <dbReference type="ChEBI" id="CHEBI:29108"/>
        <label>1</label>
    </ligand>
</feature>
<feature type="binding site" evidence="8">
    <location>
        <position position="138"/>
    </location>
    <ligand>
        <name>Ca(2+)</name>
        <dbReference type="ChEBI" id="CHEBI:29108"/>
        <label>1</label>
    </ligand>
</feature>
<dbReference type="STRING" id="69332.A0A388JM62"/>
<feature type="domain" description="Plant heme peroxidase family profile" evidence="14">
    <location>
        <begin position="95"/>
        <end position="388"/>
    </location>
</feature>
<evidence type="ECO:0000256" key="13">
    <source>
        <dbReference type="SAM" id="SignalP"/>
    </source>
</evidence>
<dbReference type="Pfam" id="PF00141">
    <property type="entry name" value="peroxidase"/>
    <property type="match status" value="1"/>
</dbReference>
<evidence type="ECO:0000259" key="14">
    <source>
        <dbReference type="PROSITE" id="PS50873"/>
    </source>
</evidence>
<keyword evidence="16" id="KW-1185">Reference proteome</keyword>
<evidence type="ECO:0000256" key="8">
    <source>
        <dbReference type="PIRSR" id="PIRSR600823-3"/>
    </source>
</evidence>
<feature type="binding site" description="axial binding residue" evidence="8">
    <location>
        <position position="265"/>
    </location>
    <ligand>
        <name>heme b</name>
        <dbReference type="ChEBI" id="CHEBI:60344"/>
    </ligand>
    <ligandPart>
        <name>Fe</name>
        <dbReference type="ChEBI" id="CHEBI:18248"/>
    </ligandPart>
</feature>
<evidence type="ECO:0000256" key="12">
    <source>
        <dbReference type="SAM" id="MobiDB-lite"/>
    </source>
</evidence>
<keyword evidence="2 15" id="KW-0575">Peroxidase</keyword>
<evidence type="ECO:0000256" key="1">
    <source>
        <dbReference type="ARBA" id="ARBA00000189"/>
    </source>
</evidence>
<feature type="binding site" evidence="7">
    <location>
        <position position="234"/>
    </location>
    <ligand>
        <name>substrate</name>
    </ligand>
</feature>
<dbReference type="EMBL" id="BFEA01000002">
    <property type="protein sequence ID" value="GBG58888.1"/>
    <property type="molecule type" value="Genomic_DNA"/>
</dbReference>
<keyword evidence="4 8" id="KW-0479">Metal-binding</keyword>
<feature type="region of interest" description="Disordered" evidence="12">
    <location>
        <begin position="70"/>
        <end position="89"/>
    </location>
</feature>
<dbReference type="InterPro" id="IPR000823">
    <property type="entry name" value="Peroxidase_pln"/>
</dbReference>
<dbReference type="GO" id="GO:0046872">
    <property type="term" value="F:metal ion binding"/>
    <property type="evidence" value="ECO:0007669"/>
    <property type="project" value="UniProtKB-KW"/>
</dbReference>
<dbReference type="Gramene" id="GBG58888">
    <property type="protein sequence ID" value="GBG58888"/>
    <property type="gene ID" value="CBR_g24240"/>
</dbReference>
<dbReference type="GO" id="GO:0006979">
    <property type="term" value="P:response to oxidative stress"/>
    <property type="evidence" value="ECO:0007669"/>
    <property type="project" value="InterPro"/>
</dbReference>
<feature type="binding site" evidence="8">
    <location>
        <position position="145"/>
    </location>
    <ligand>
        <name>Ca(2+)</name>
        <dbReference type="ChEBI" id="CHEBI:29108"/>
        <label>1</label>
    </ligand>
</feature>
<evidence type="ECO:0000256" key="4">
    <source>
        <dbReference type="ARBA" id="ARBA00022723"/>
    </source>
</evidence>
<sequence length="435" mass="46282">MESLRLRLHPLPLPLLILLLAILLGMGSIGEGEARSVMTGGVEELVERDPRGMPLRLAGRGQAVEEEEEEAAAGLSQTACPTKRLPYDPNPVRGQLDPTLYNPEDAMCLLRSLFIVSLDELRADPSFPPGFLRLAFHDCMTAGGGCDGSVLKPAELNSPANARLRRLSNITLRIQSRAAAMCLNVRPTLADTIAVAGDVANVLSGSPSGISMGLRLGRRDADPNLPGDNATTLPSPFDPFPVALEKMIRLGLTVEEATLFTVGGHSIGTSGCGAFRRRLSANISTCSSPPDRDLQPAYACQLSTICAQPAARADFDPATPLLLDTAIFRLLLEGKGLLTTDQDFFTNFTTRPFVLKYASLEGSLSFPTDFVAVYVKHLRIGINGPTSRPPASYCLTTAEQASSSSESSSSSFSSSSSDAASQIESLLLSTLQAVF</sequence>
<reference evidence="15 16" key="1">
    <citation type="journal article" date="2018" name="Cell">
        <title>The Chara Genome: Secondary Complexity and Implications for Plant Terrestrialization.</title>
        <authorList>
            <person name="Nishiyama T."/>
            <person name="Sakayama H."/>
            <person name="Vries J.D."/>
            <person name="Buschmann H."/>
            <person name="Saint-Marcoux D."/>
            <person name="Ullrich K.K."/>
            <person name="Haas F.B."/>
            <person name="Vanderstraeten L."/>
            <person name="Becker D."/>
            <person name="Lang D."/>
            <person name="Vosolsobe S."/>
            <person name="Rombauts S."/>
            <person name="Wilhelmsson P.K.I."/>
            <person name="Janitza P."/>
            <person name="Kern R."/>
            <person name="Heyl A."/>
            <person name="Rumpler F."/>
            <person name="Villalobos L.I.A.C."/>
            <person name="Clay J.M."/>
            <person name="Skokan R."/>
            <person name="Toyoda A."/>
            <person name="Suzuki Y."/>
            <person name="Kagoshima H."/>
            <person name="Schijlen E."/>
            <person name="Tajeshwar N."/>
            <person name="Catarino B."/>
            <person name="Hetherington A.J."/>
            <person name="Saltykova A."/>
            <person name="Bonnot C."/>
            <person name="Breuninger H."/>
            <person name="Symeonidi A."/>
            <person name="Radhakrishnan G.V."/>
            <person name="Van Nieuwerburgh F."/>
            <person name="Deforce D."/>
            <person name="Chang C."/>
            <person name="Karol K.G."/>
            <person name="Hedrich R."/>
            <person name="Ulvskov P."/>
            <person name="Glockner G."/>
            <person name="Delwiche C.F."/>
            <person name="Petrasek J."/>
            <person name="Van de Peer Y."/>
            <person name="Friml J."/>
            <person name="Beilby M."/>
            <person name="Dolan L."/>
            <person name="Kohara Y."/>
            <person name="Sugano S."/>
            <person name="Fujiyama A."/>
            <person name="Delaux P.-M."/>
            <person name="Quint M."/>
            <person name="TheiBen G."/>
            <person name="Hagemann M."/>
            <person name="Harholt J."/>
            <person name="Dunand C."/>
            <person name="Zachgo S."/>
            <person name="Langdale J."/>
            <person name="Maumus F."/>
            <person name="Straeten D.V.D."/>
            <person name="Gould S.B."/>
            <person name="Rensing S.A."/>
        </authorList>
    </citation>
    <scope>NUCLEOTIDE SEQUENCE [LARGE SCALE GENOMIC DNA]</scope>
    <source>
        <strain evidence="15 16">S276</strain>
    </source>
</reference>
<evidence type="ECO:0000256" key="2">
    <source>
        <dbReference type="ARBA" id="ARBA00022559"/>
    </source>
</evidence>
<feature type="binding site" evidence="8">
    <location>
        <position position="316"/>
    </location>
    <ligand>
        <name>Ca(2+)</name>
        <dbReference type="ChEBI" id="CHEBI:29108"/>
        <label>2</label>
    </ligand>
</feature>
<accession>A0A388JM62</accession>
<dbReference type="Proteomes" id="UP000265515">
    <property type="component" value="Unassembled WGS sequence"/>
</dbReference>
<evidence type="ECO:0000256" key="9">
    <source>
        <dbReference type="PIRSR" id="PIRSR600823-4"/>
    </source>
</evidence>
<comment type="cofactor">
    <cofactor evidence="8">
        <name>heme b</name>
        <dbReference type="ChEBI" id="CHEBI:60344"/>
    </cofactor>
    <text evidence="8">Binds 1 heme b (iron(II)-protoporphyrin IX) group per subunit.</text>
</comment>
<feature type="binding site" evidence="8">
    <location>
        <position position="147"/>
    </location>
    <ligand>
        <name>Ca(2+)</name>
        <dbReference type="ChEBI" id="CHEBI:29108"/>
        <label>1</label>
    </ligand>
</feature>